<dbReference type="Pfam" id="PF07958">
    <property type="entry name" value="DUF1688"/>
    <property type="match status" value="2"/>
</dbReference>
<name>A0A8H4NXU2_9HYPO</name>
<dbReference type="Proteomes" id="UP000605986">
    <property type="component" value="Unassembled WGS sequence"/>
</dbReference>
<reference evidence="1" key="1">
    <citation type="submission" date="2020-01" db="EMBL/GenBank/DDBJ databases">
        <title>Identification and distribution of gene clusters putatively required for synthesis of sphingolipid metabolism inhibitors in phylogenetically diverse species of the filamentous fungus Fusarium.</title>
        <authorList>
            <person name="Kim H.-S."/>
            <person name="Busman M."/>
            <person name="Brown D.W."/>
            <person name="Divon H."/>
            <person name="Uhlig S."/>
            <person name="Proctor R.H."/>
        </authorList>
    </citation>
    <scope>NUCLEOTIDE SEQUENCE</scope>
    <source>
        <strain evidence="1">NRRL 53441</strain>
    </source>
</reference>
<accession>A0A8H4NXU2</accession>
<gene>
    <name evidence="1" type="ORF">F53441_7997</name>
</gene>
<dbReference type="PANTHER" id="PTHR31687:SF3">
    <property type="entry name" value="PROTEIN URG3"/>
    <property type="match status" value="1"/>
</dbReference>
<dbReference type="PANTHER" id="PTHR31687">
    <property type="match status" value="1"/>
</dbReference>
<organism evidence="1 2">
    <name type="scientific">Fusarium austroafricanum</name>
    <dbReference type="NCBI Taxonomy" id="2364996"/>
    <lineage>
        <taxon>Eukaryota</taxon>
        <taxon>Fungi</taxon>
        <taxon>Dikarya</taxon>
        <taxon>Ascomycota</taxon>
        <taxon>Pezizomycotina</taxon>
        <taxon>Sordariomycetes</taxon>
        <taxon>Hypocreomycetidae</taxon>
        <taxon>Hypocreales</taxon>
        <taxon>Nectriaceae</taxon>
        <taxon>Fusarium</taxon>
        <taxon>Fusarium concolor species complex</taxon>
    </lineage>
</organism>
<dbReference type="EMBL" id="JAADJG010000327">
    <property type="protein sequence ID" value="KAF4448621.1"/>
    <property type="molecule type" value="Genomic_DNA"/>
</dbReference>
<evidence type="ECO:0000313" key="1">
    <source>
        <dbReference type="EMBL" id="KAF4448621.1"/>
    </source>
</evidence>
<comment type="caution">
    <text evidence="1">The sequence shown here is derived from an EMBL/GenBank/DDBJ whole genome shotgun (WGS) entry which is preliminary data.</text>
</comment>
<sequence length="283" mass="31290">MNISGWKSQANPCDDIEVTRRLIDLFFVSDLLDAGACDTWRYTEPTTGQVYERSEGIDVTSLDMFKAGAFIFSGAEAIPIFGRFLLKTAGESSDLDVLRLWDVLQTLLIPVWPKDRTVVDNTPIGDVWPLRSGSTSQDVADSIQPFHKLTQWLTHSLMVPFIGKQWIRADSLMTLAEHRNGGLFADMGVLSLTEEALGRGLKASSGDLPLFEADVIVEWRAMTSVLIDKVFAMIQSHLGDGVTLTMAQLLEAGTWRSGREVAAQRRPETKSSPILIKSDGIVF</sequence>
<protein>
    <submittedName>
        <fullName evidence="1">Duf1688 domain-containing protein</fullName>
    </submittedName>
</protein>
<dbReference type="AlphaFoldDB" id="A0A8H4NXU2"/>
<evidence type="ECO:0000313" key="2">
    <source>
        <dbReference type="Proteomes" id="UP000605986"/>
    </source>
</evidence>
<dbReference type="InterPro" id="IPR012469">
    <property type="entry name" value="DUF1688"/>
</dbReference>
<keyword evidence="2" id="KW-1185">Reference proteome</keyword>
<dbReference type="OrthoDB" id="2153176at2759"/>
<proteinExistence type="predicted"/>